<proteinExistence type="predicted"/>
<organism evidence="2 3">
    <name type="scientific">Brevibacterium casei S18</name>
    <dbReference type="NCBI Taxonomy" id="1229781"/>
    <lineage>
        <taxon>Bacteria</taxon>
        <taxon>Bacillati</taxon>
        <taxon>Actinomycetota</taxon>
        <taxon>Actinomycetes</taxon>
        <taxon>Micrococcales</taxon>
        <taxon>Brevibacteriaceae</taxon>
        <taxon>Brevibacterium</taxon>
    </lineage>
</organism>
<dbReference type="InterPro" id="IPR050141">
    <property type="entry name" value="GCL_type2/YbdK_subfam"/>
</dbReference>
<dbReference type="Gene3D" id="3.30.590.20">
    <property type="match status" value="1"/>
</dbReference>
<reference evidence="2 3" key="1">
    <citation type="submission" date="2012-09" db="EMBL/GenBank/DDBJ databases">
        <title>Genome Sequence of Brevibacterium casei S18.</title>
        <authorList>
            <person name="Sharma R."/>
            <person name="Singh A."/>
            <person name="Jangir P.K."/>
        </authorList>
    </citation>
    <scope>NUCLEOTIDE SEQUENCE [LARGE SCALE GENOMIC DNA]</scope>
    <source>
        <strain evidence="2 3">S18</strain>
    </source>
</reference>
<sequence>MYREKLAENLELFDTYLRHAEFKSAGTIGLELELNLIDEDNQPSLRNKDVLGDLDDEYQSEIGGFNLELNHPVLQVAGRGLKTLEAGVADRLAKAQRAAADKGLRVASIGTLPTLTTQFLKEDPWMTEENRYEALSNSVIDARGEFVKIELDGRETYRQEFADIAPESSCTSMQLHLQVAPNKFAEAWNASQAIAAAQVAVSANSPLFVGHKLWHESRIPVFTQSIDTRTPELVTQGVRPRVWFGERWITSVFDLFEENVRYFPPLLPEIKDFVEFSDADAPKLFELNLHNGTVWRWNRPIYDAGDNGAHIRVENRLLPAGPTPVDMVADAAFYYGLAEFLVGENRPVWSRMSFAEAEENFFACAKDGIRARVTWPKIGHIAVSDLVIDVLIPQARRGLRRLNIDKDVIEEYMSIIEGRASGRANGATWQLRMLDHLAPGSRPDSPERREGLKAMMDAYLENQASGRPVHTWDVPA</sequence>
<comment type="caution">
    <text evidence="2">The sequence shown here is derived from an EMBL/GenBank/DDBJ whole genome shotgun (WGS) entry which is preliminary data.</text>
</comment>
<dbReference type="AlphaFoldDB" id="K9AYM4"/>
<dbReference type="PANTHER" id="PTHR36510:SF3">
    <property type="entry name" value="CONSERVED PROTEIN"/>
    <property type="match status" value="1"/>
</dbReference>
<evidence type="ECO:0008006" key="4">
    <source>
        <dbReference type="Google" id="ProtNLM"/>
    </source>
</evidence>
<dbReference type="PANTHER" id="PTHR36510">
    <property type="entry name" value="GLUTAMATE--CYSTEINE LIGASE 2-RELATED"/>
    <property type="match status" value="1"/>
</dbReference>
<dbReference type="PIRSF" id="PIRSF012666">
    <property type="entry name" value="UCP012666"/>
    <property type="match status" value="1"/>
</dbReference>
<dbReference type="InterPro" id="IPR014746">
    <property type="entry name" value="Gln_synth/guanido_kin_cat_dom"/>
</dbReference>
<evidence type="ECO:0000256" key="1">
    <source>
        <dbReference type="ARBA" id="ARBA00048819"/>
    </source>
</evidence>
<accession>K9AYM4</accession>
<dbReference type="eggNOG" id="COG2170">
    <property type="taxonomic scope" value="Bacteria"/>
</dbReference>
<dbReference type="SUPFAM" id="SSF55931">
    <property type="entry name" value="Glutamine synthetase/guanido kinase"/>
    <property type="match status" value="1"/>
</dbReference>
<evidence type="ECO:0000313" key="3">
    <source>
        <dbReference type="Proteomes" id="UP000009879"/>
    </source>
</evidence>
<dbReference type="Pfam" id="PF04107">
    <property type="entry name" value="GCS2"/>
    <property type="match status" value="1"/>
</dbReference>
<dbReference type="Proteomes" id="UP000009879">
    <property type="component" value="Unassembled WGS sequence"/>
</dbReference>
<dbReference type="InterPro" id="IPR006336">
    <property type="entry name" value="GCS2"/>
</dbReference>
<evidence type="ECO:0000313" key="2">
    <source>
        <dbReference type="EMBL" id="EKU46620.1"/>
    </source>
</evidence>
<name>K9AYM4_9MICO</name>
<dbReference type="GO" id="GO:0016879">
    <property type="term" value="F:ligase activity, forming carbon-nitrogen bonds"/>
    <property type="evidence" value="ECO:0007669"/>
    <property type="project" value="TreeGrafter"/>
</dbReference>
<gene>
    <name evidence="2" type="ORF">C272_10228</name>
</gene>
<dbReference type="EMBL" id="AMSP01000008">
    <property type="protein sequence ID" value="EKU46620.1"/>
    <property type="molecule type" value="Genomic_DNA"/>
</dbReference>
<keyword evidence="3" id="KW-1185">Reference proteome</keyword>
<comment type="catalytic activity">
    <reaction evidence="1">
        <text>L-cysteine + L-glutamate + ATP = gamma-L-glutamyl-L-cysteine + ADP + phosphate + H(+)</text>
        <dbReference type="Rhea" id="RHEA:13285"/>
        <dbReference type="ChEBI" id="CHEBI:15378"/>
        <dbReference type="ChEBI" id="CHEBI:29985"/>
        <dbReference type="ChEBI" id="CHEBI:30616"/>
        <dbReference type="ChEBI" id="CHEBI:35235"/>
        <dbReference type="ChEBI" id="CHEBI:43474"/>
        <dbReference type="ChEBI" id="CHEBI:58173"/>
        <dbReference type="ChEBI" id="CHEBI:456216"/>
        <dbReference type="EC" id="6.3.2.2"/>
    </reaction>
</comment>
<dbReference type="PATRIC" id="fig|1229781.4.peg.2056"/>
<protein>
    <recommendedName>
        <fullName evidence="4">Glutamate--cysteine ligase</fullName>
    </recommendedName>
</protein>
<dbReference type="InterPro" id="IPR016602">
    <property type="entry name" value="UCP012666"/>
</dbReference>